<dbReference type="GeneID" id="37042072"/>
<dbReference type="InParanoid" id="A0A316YBG0"/>
<feature type="region of interest" description="Disordered" evidence="1">
    <location>
        <begin position="595"/>
        <end position="617"/>
    </location>
</feature>
<name>A0A316YBG0_9BASI</name>
<dbReference type="EMBL" id="KZ819641">
    <property type="protein sequence ID" value="PWN87130.1"/>
    <property type="molecule type" value="Genomic_DNA"/>
</dbReference>
<feature type="compositionally biased region" description="Basic and acidic residues" evidence="1">
    <location>
        <begin position="126"/>
        <end position="135"/>
    </location>
</feature>
<proteinExistence type="predicted"/>
<accession>A0A316YBG0</accession>
<evidence type="ECO:0000256" key="1">
    <source>
        <dbReference type="SAM" id="MobiDB-lite"/>
    </source>
</evidence>
<evidence type="ECO:0000313" key="3">
    <source>
        <dbReference type="Proteomes" id="UP000245768"/>
    </source>
</evidence>
<feature type="region of interest" description="Disordered" evidence="1">
    <location>
        <begin position="920"/>
        <end position="943"/>
    </location>
</feature>
<protein>
    <submittedName>
        <fullName evidence="2">Uncharacterized protein</fullName>
    </submittedName>
</protein>
<feature type="compositionally biased region" description="Low complexity" evidence="1">
    <location>
        <begin position="773"/>
        <end position="782"/>
    </location>
</feature>
<feature type="compositionally biased region" description="Basic residues" evidence="1">
    <location>
        <begin position="19"/>
        <end position="32"/>
    </location>
</feature>
<feature type="compositionally biased region" description="Low complexity" evidence="1">
    <location>
        <begin position="519"/>
        <end position="530"/>
    </location>
</feature>
<feature type="compositionally biased region" description="Polar residues" evidence="1">
    <location>
        <begin position="797"/>
        <end position="809"/>
    </location>
</feature>
<feature type="compositionally biased region" description="Polar residues" evidence="1">
    <location>
        <begin position="603"/>
        <end position="617"/>
    </location>
</feature>
<feature type="compositionally biased region" description="Low complexity" evidence="1">
    <location>
        <begin position="147"/>
        <end position="157"/>
    </location>
</feature>
<feature type="region of interest" description="Disordered" evidence="1">
    <location>
        <begin position="704"/>
        <end position="842"/>
    </location>
</feature>
<dbReference type="AlphaFoldDB" id="A0A316YBG0"/>
<reference evidence="2" key="1">
    <citation type="journal article" date="2018" name="Mol. Biol. Evol.">
        <title>Broad Genomic Sampling Reveals a Smut Pathogenic Ancestry of the Fungal Clade Ustilaginomycotina.</title>
        <authorList>
            <person name="Kijpornyongpan T."/>
            <person name="Mondo S.J."/>
            <person name="Barry K."/>
            <person name="Sandor L."/>
            <person name="Lee J."/>
            <person name="Lipzen A."/>
            <person name="Pangilinan J."/>
            <person name="LaButti K."/>
            <person name="Hainaut M."/>
            <person name="Henrissat B."/>
            <person name="Grigoriev I.V."/>
            <person name="Spatafora J.W."/>
            <person name="Aime M.C."/>
        </authorList>
    </citation>
    <scope>NUCLEOTIDE SEQUENCE [LARGE SCALE GENOMIC DNA]</scope>
    <source>
        <strain evidence="2">MCA 4198</strain>
    </source>
</reference>
<feature type="region of interest" description="Disordered" evidence="1">
    <location>
        <begin position="473"/>
        <end position="546"/>
    </location>
</feature>
<dbReference type="OrthoDB" id="2590746at2759"/>
<sequence length="943" mass="99224">MPAMVLAPDFASGPSSSHLHLRHVHGQVHSRSHYAPPGSFITEEDDEDEGSEDEAPTPVDYHSKPTRSRPASWLPPDERQRPFVASPRSSLGPTPSATPGPSRPASAPHGHHPPPRASAAATAARIRAERLHRMLEPTPRLGQHAPRTASTSSSRSYSDGKTPTLGTASSLANEREASMRTPRPHTMGTPELQRTPLAGLHNSEANLPLGPRRDASDATIEAEAVVAATQRPDIVIPRVEVRGGGGGGGDEYVAPTYASDSIGRLSVTSSGYQSSDFGHGGARSGSEADWQQQQPQQVQRGGAYDSGQRRKAKKVAPPELLVIVRPPPSKQSNPLNLQIQLVIPLPPSSREPAGQPRTSGESSRDEVSMTASTSSSTSLRGGLRRSNSMSSETSSGGFSTYSTSSSGVSSSRKVTPLYNLCFHSILPTTVTDAGTDDKVAKFGRKGVEIDGFGHLEPHELIYGVNDLATLDKTGRRGSRSGPVTATSVANSGSGSGVGSPGDGSVDSHMLSRRSEDEQTSPPTSEEPPTSFEAMTPEAKSPPETVGGKLLSKFKRFSAQARPDVSGGVFAKPSSANDGQSLFGRLSVGSGVRGVSSAKESLAPSVTSGTDRETATSTRDSISGLTNTFTHTLGLDIPQLVVGGGLKGDSSKRTEGYYWTVRKWTRKAEFDEDENPEASMRRRSEAGSNAILSSVWKRFNIVNRMGGNEIHPPPTDIPVRIEWTRDPSATRRASSRRRSVAAHARSATDSVKGDRRGSSDVSVFRRGSVLSQRSSSAAADSSSNLRPPKKTGSRPPSVGTSSPRQSTDAGSNPPRISISNDGNSGDDDDDPESDPEDSETPWTCHLVLGPTTRIPIGSLSPAPHHPKLVGQLAIPFPLPDLSASSLGADGAGLTREEIKDIISVTCLFVVVREGFGGLGSTAVGGNAASGTSAKHRRAASSTKG</sequence>
<feature type="compositionally biased region" description="Low complexity" evidence="1">
    <location>
        <begin position="368"/>
        <end position="411"/>
    </location>
</feature>
<feature type="region of interest" description="Disordered" evidence="1">
    <location>
        <begin position="1"/>
        <end position="218"/>
    </location>
</feature>
<feature type="region of interest" description="Disordered" evidence="1">
    <location>
        <begin position="345"/>
        <end position="411"/>
    </location>
</feature>
<keyword evidence="3" id="KW-1185">Reference proteome</keyword>
<feature type="compositionally biased region" description="Polar residues" evidence="1">
    <location>
        <begin position="159"/>
        <end position="172"/>
    </location>
</feature>
<feature type="compositionally biased region" description="Polar residues" evidence="1">
    <location>
        <begin position="481"/>
        <end position="490"/>
    </location>
</feature>
<feature type="compositionally biased region" description="Acidic residues" evidence="1">
    <location>
        <begin position="823"/>
        <end position="838"/>
    </location>
</feature>
<dbReference type="RefSeq" id="XP_025374328.1">
    <property type="nucleotide sequence ID" value="XM_025520156.1"/>
</dbReference>
<feature type="region of interest" description="Disordered" evidence="1">
    <location>
        <begin position="269"/>
        <end position="314"/>
    </location>
</feature>
<dbReference type="Proteomes" id="UP000245768">
    <property type="component" value="Unassembled WGS sequence"/>
</dbReference>
<gene>
    <name evidence="2" type="ORF">FA10DRAFT_262884</name>
</gene>
<evidence type="ECO:0000313" key="2">
    <source>
        <dbReference type="EMBL" id="PWN87130.1"/>
    </source>
</evidence>
<feature type="compositionally biased region" description="Acidic residues" evidence="1">
    <location>
        <begin position="42"/>
        <end position="55"/>
    </location>
</feature>
<organism evidence="2 3">
    <name type="scientific">Acaromyces ingoldii</name>
    <dbReference type="NCBI Taxonomy" id="215250"/>
    <lineage>
        <taxon>Eukaryota</taxon>
        <taxon>Fungi</taxon>
        <taxon>Dikarya</taxon>
        <taxon>Basidiomycota</taxon>
        <taxon>Ustilaginomycotina</taxon>
        <taxon>Exobasidiomycetes</taxon>
        <taxon>Exobasidiales</taxon>
        <taxon>Cryptobasidiaceae</taxon>
        <taxon>Acaromyces</taxon>
    </lineage>
</organism>